<dbReference type="Proteomes" id="UP001164286">
    <property type="component" value="Unassembled WGS sequence"/>
</dbReference>
<keyword evidence="1" id="KW-0472">Membrane</keyword>
<evidence type="ECO:0000256" key="2">
    <source>
        <dbReference type="SAM" id="SignalP"/>
    </source>
</evidence>
<dbReference type="RefSeq" id="XP_052946160.1">
    <property type="nucleotide sequence ID" value="XM_053087092.1"/>
</dbReference>
<sequence length="390" mass="40971">MLVPARSAFPAASILLLAALVHAETSKPNTGDQPQGFTFIYPSSPNANSVTIPITPSCPSPLVISGLSTTNNPRSADPAAPYTMTMLVHEQLMDGAGLRYERIYSRSMDIGNMAAARTVQHPWMNGTQFIGCIWSSNGVSGGCQDLTTITSSDATAAAYANATSECRSTAVMGSWVTPPSSTLDVTVEHQAGVLASNGWPASCSDIRITPKNGTAPYTLLIAPAFHPPVNITSSTRSSMNYTVRLTHGQAFMLGVYDSAGNSFAFGPLHAGYASDVSCLAVLTGQDMPGAKSGGVSVGSLAGGIVAAFLVGAAGAALALWGCVIRKHKRSGPHEKHDLLFDETMTARPFSMRINSDQSYSNPKPLDPYLETSIRGGLPFDSPDTLYDPHL</sequence>
<keyword evidence="1" id="KW-0812">Transmembrane</keyword>
<comment type="caution">
    <text evidence="3">The sequence shown here is derived from an EMBL/GenBank/DDBJ whole genome shotgun (WGS) entry which is preliminary data.</text>
</comment>
<dbReference type="AlphaFoldDB" id="A0AA38H8N6"/>
<feature type="transmembrane region" description="Helical" evidence="1">
    <location>
        <begin position="300"/>
        <end position="323"/>
    </location>
</feature>
<accession>A0AA38H8N6</accession>
<feature type="chain" id="PRO_5041426811" evidence="2">
    <location>
        <begin position="24"/>
        <end position="390"/>
    </location>
</feature>
<reference evidence="3" key="1">
    <citation type="journal article" date="2022" name="G3 (Bethesda)">
        <title>High quality genome of the basidiomycete yeast Dioszegia hungarica PDD-24b-2 isolated from cloud water.</title>
        <authorList>
            <person name="Jarrige D."/>
            <person name="Haridas S."/>
            <person name="Bleykasten-Grosshans C."/>
            <person name="Joly M."/>
            <person name="Nadalig T."/>
            <person name="Sancelme M."/>
            <person name="Vuilleumier S."/>
            <person name="Grigoriev I.V."/>
            <person name="Amato P."/>
            <person name="Bringel F."/>
        </authorList>
    </citation>
    <scope>NUCLEOTIDE SEQUENCE</scope>
    <source>
        <strain evidence="3">PDD-24b-2</strain>
    </source>
</reference>
<protein>
    <submittedName>
        <fullName evidence="3">Uncharacterized protein</fullName>
    </submittedName>
</protein>
<dbReference type="GeneID" id="77726293"/>
<keyword evidence="2" id="KW-0732">Signal</keyword>
<evidence type="ECO:0000313" key="4">
    <source>
        <dbReference type="Proteomes" id="UP001164286"/>
    </source>
</evidence>
<gene>
    <name evidence="3" type="ORF">MKK02DRAFT_25791</name>
</gene>
<name>A0AA38H8N6_9TREE</name>
<keyword evidence="4" id="KW-1185">Reference proteome</keyword>
<evidence type="ECO:0000256" key="1">
    <source>
        <dbReference type="SAM" id="Phobius"/>
    </source>
</evidence>
<dbReference type="EMBL" id="JAKWFO010000005">
    <property type="protein sequence ID" value="KAI9636383.1"/>
    <property type="molecule type" value="Genomic_DNA"/>
</dbReference>
<feature type="non-terminal residue" evidence="3">
    <location>
        <position position="390"/>
    </location>
</feature>
<feature type="signal peptide" evidence="2">
    <location>
        <begin position="1"/>
        <end position="23"/>
    </location>
</feature>
<organism evidence="3 4">
    <name type="scientific">Dioszegia hungarica</name>
    <dbReference type="NCBI Taxonomy" id="4972"/>
    <lineage>
        <taxon>Eukaryota</taxon>
        <taxon>Fungi</taxon>
        <taxon>Dikarya</taxon>
        <taxon>Basidiomycota</taxon>
        <taxon>Agaricomycotina</taxon>
        <taxon>Tremellomycetes</taxon>
        <taxon>Tremellales</taxon>
        <taxon>Bulleribasidiaceae</taxon>
        <taxon>Dioszegia</taxon>
    </lineage>
</organism>
<evidence type="ECO:0000313" key="3">
    <source>
        <dbReference type="EMBL" id="KAI9636383.1"/>
    </source>
</evidence>
<keyword evidence="1" id="KW-1133">Transmembrane helix</keyword>
<proteinExistence type="predicted"/>